<reference evidence="3" key="1">
    <citation type="journal article" date="2019" name="Int. J. Syst. Evol. Microbiol.">
        <title>The Global Catalogue of Microorganisms (GCM) 10K type strain sequencing project: providing services to taxonomists for standard genome sequencing and annotation.</title>
        <authorList>
            <consortium name="The Broad Institute Genomics Platform"/>
            <consortium name="The Broad Institute Genome Sequencing Center for Infectious Disease"/>
            <person name="Wu L."/>
            <person name="Ma J."/>
        </authorList>
    </citation>
    <scope>NUCLEOTIDE SEQUENCE [LARGE SCALE GENOMIC DNA]</scope>
    <source>
        <strain evidence="3">CGMCC 1.15103</strain>
    </source>
</reference>
<accession>A0ABQ1NGQ7</accession>
<proteinExistence type="predicted"/>
<evidence type="ECO:0000313" key="2">
    <source>
        <dbReference type="EMBL" id="GGC73837.1"/>
    </source>
</evidence>
<feature type="region of interest" description="Disordered" evidence="1">
    <location>
        <begin position="1"/>
        <end position="24"/>
    </location>
</feature>
<keyword evidence="3" id="KW-1185">Reference proteome</keyword>
<sequence>MNRDFARAAQDGASHCGPSREDRAAALAEADANGIRLLAPQPLMSTVSPSSRKVPVHIDPEHHAWMIGRAARQYQRGTVEAKFRKVQFVDKGIYDPDRIVLSNVVIDAFGK</sequence>
<dbReference type="EMBL" id="BMHL01000029">
    <property type="protein sequence ID" value="GGC73837.1"/>
    <property type="molecule type" value="Genomic_DNA"/>
</dbReference>
<dbReference type="Proteomes" id="UP000602004">
    <property type="component" value="Unassembled WGS sequence"/>
</dbReference>
<comment type="caution">
    <text evidence="2">The sequence shown here is derived from an EMBL/GenBank/DDBJ whole genome shotgun (WGS) entry which is preliminary data.</text>
</comment>
<organism evidence="2 3">
    <name type="scientific">Paraburkholderia caffeinilytica</name>
    <dbReference type="NCBI Taxonomy" id="1761016"/>
    <lineage>
        <taxon>Bacteria</taxon>
        <taxon>Pseudomonadati</taxon>
        <taxon>Pseudomonadota</taxon>
        <taxon>Betaproteobacteria</taxon>
        <taxon>Burkholderiales</taxon>
        <taxon>Burkholderiaceae</taxon>
        <taxon>Paraburkholderia</taxon>
    </lineage>
</organism>
<protein>
    <submittedName>
        <fullName evidence="2">Uncharacterized protein</fullName>
    </submittedName>
</protein>
<evidence type="ECO:0000313" key="3">
    <source>
        <dbReference type="Proteomes" id="UP000602004"/>
    </source>
</evidence>
<name>A0ABQ1NGQ7_9BURK</name>
<gene>
    <name evidence="2" type="ORF">GCM10011400_72510</name>
</gene>
<evidence type="ECO:0000256" key="1">
    <source>
        <dbReference type="SAM" id="MobiDB-lite"/>
    </source>
</evidence>